<dbReference type="OrthoDB" id="405848at2759"/>
<evidence type="ECO:0000256" key="11">
    <source>
        <dbReference type="SAM" id="MobiDB-lite"/>
    </source>
</evidence>
<dbReference type="PANTHER" id="PTHR15336">
    <property type="entry name" value="UBIQUINOL-CYTOCHROME C REDUCTASE COMPLEX 7.8 KDA PROTEIN"/>
    <property type="match status" value="1"/>
</dbReference>
<feature type="compositionally biased region" description="Basic and acidic residues" evidence="11">
    <location>
        <begin position="77"/>
        <end position="93"/>
    </location>
</feature>
<evidence type="ECO:0000256" key="8">
    <source>
        <dbReference type="ARBA" id="ARBA00023136"/>
    </source>
</evidence>
<evidence type="ECO:0000256" key="2">
    <source>
        <dbReference type="ARBA" id="ARBA00006498"/>
    </source>
</evidence>
<name>A0A0G2F126_9PEZI</name>
<keyword evidence="7" id="KW-0496">Mitochondrion</keyword>
<reference evidence="13 18" key="4">
    <citation type="submission" date="2024-02" db="EMBL/GenBank/DDBJ databases">
        <title>De novo assembly and annotation of 12 fungi associated with fruit tree decline syndrome in Ontario, Canada.</title>
        <authorList>
            <person name="Sulman M."/>
            <person name="Ellouze W."/>
            <person name="Ilyukhin E."/>
        </authorList>
    </citation>
    <scope>NUCLEOTIDE SEQUENCE [LARGE SCALE GENOMIC DNA]</scope>
    <source>
        <strain evidence="13 18">FDS-637</strain>
    </source>
</reference>
<evidence type="ECO:0000313" key="14">
    <source>
        <dbReference type="EMBL" id="KKY28517.1"/>
    </source>
</evidence>
<protein>
    <recommendedName>
        <fullName evidence="9">Cytochrome b-c1 complex subunit 6, mitochondrial</fullName>
    </recommendedName>
    <alternativeName>
        <fullName evidence="10">Complex III subunit 6</fullName>
    </alternativeName>
</protein>
<feature type="domain" description="Ubiquinol-cytochrome C reductase hinge" evidence="12">
    <location>
        <begin position="117"/>
        <end position="184"/>
    </location>
</feature>
<evidence type="ECO:0000256" key="1">
    <source>
        <dbReference type="ARBA" id="ARBA00004137"/>
    </source>
</evidence>
<dbReference type="STRING" id="420778.A0A0G2F126"/>
<feature type="region of interest" description="Disordered" evidence="11">
    <location>
        <begin position="23"/>
        <end position="134"/>
    </location>
</feature>
<dbReference type="AlphaFoldDB" id="A0A0G2F126"/>
<feature type="compositionally biased region" description="Acidic residues" evidence="11">
    <location>
        <begin position="94"/>
        <end position="117"/>
    </location>
</feature>
<dbReference type="GO" id="GO:0006122">
    <property type="term" value="P:mitochondrial electron transport, ubiquinol to cytochrome c"/>
    <property type="evidence" value="ECO:0007669"/>
    <property type="project" value="InterPro"/>
</dbReference>
<reference evidence="14 16" key="1">
    <citation type="submission" date="2015-03" db="EMBL/GenBank/DDBJ databases">
        <authorList>
            <person name="Morales-Cruz A."/>
            <person name="Amrine K.C."/>
            <person name="Cantu D."/>
        </authorList>
    </citation>
    <scope>NUCLEOTIDE SEQUENCE [LARGE SCALE GENOMIC DNA]</scope>
    <source>
        <strain evidence="14">DS831</strain>
    </source>
</reference>
<evidence type="ECO:0000313" key="17">
    <source>
        <dbReference type="Proteomes" id="UP000190776"/>
    </source>
</evidence>
<evidence type="ECO:0000259" key="12">
    <source>
        <dbReference type="Pfam" id="PF02320"/>
    </source>
</evidence>
<evidence type="ECO:0000313" key="18">
    <source>
        <dbReference type="Proteomes" id="UP001430584"/>
    </source>
</evidence>
<feature type="compositionally biased region" description="Basic and acidic residues" evidence="11">
    <location>
        <begin position="118"/>
        <end position="134"/>
    </location>
</feature>
<gene>
    <name evidence="13" type="primary">QCR6</name>
    <name evidence="15" type="ORF">BK809_0003376</name>
    <name evidence="13" type="ORF">SLS55_008558</name>
    <name evidence="14" type="ORF">UCDDS831_g00258</name>
</gene>
<evidence type="ECO:0000256" key="5">
    <source>
        <dbReference type="ARBA" id="ARBA00022792"/>
    </source>
</evidence>
<dbReference type="Proteomes" id="UP000034182">
    <property type="component" value="Unassembled WGS sequence"/>
</dbReference>
<reference evidence="15 17" key="3">
    <citation type="submission" date="2017-01" db="EMBL/GenBank/DDBJ databases">
        <title>Draft genome sequence of Diplodia seriata F98.1, a fungal species involved in grapevine trunk diseases.</title>
        <authorList>
            <person name="Robert-Siegwald G."/>
            <person name="Vallet J."/>
            <person name="Abou-Mansour E."/>
            <person name="Xu J."/>
            <person name="Rey P."/>
            <person name="Bertsch C."/>
            <person name="Rego C."/>
            <person name="Larignon P."/>
            <person name="Fontaine F."/>
            <person name="Lebrun M.-H."/>
        </authorList>
    </citation>
    <scope>NUCLEOTIDE SEQUENCE [LARGE SCALE GENOMIC DNA]</scope>
    <source>
        <strain evidence="15 17">F98.1</strain>
    </source>
</reference>
<dbReference type="Gene3D" id="1.10.287.20">
    <property type="entry name" value="Ubiquinol-cytochrome C reductase hinge domain"/>
    <property type="match status" value="1"/>
</dbReference>
<dbReference type="Proteomes" id="UP001430584">
    <property type="component" value="Unassembled WGS sequence"/>
</dbReference>
<keyword evidence="3" id="KW-0813">Transport</keyword>
<dbReference type="SUPFAM" id="SSF81531">
    <property type="entry name" value="Non-heme 11 kDa protein of cytochrome bc1 complex (Ubiquinol-cytochrome c reductase)"/>
    <property type="match status" value="1"/>
</dbReference>
<evidence type="ECO:0000256" key="3">
    <source>
        <dbReference type="ARBA" id="ARBA00022448"/>
    </source>
</evidence>
<evidence type="ECO:0000256" key="6">
    <source>
        <dbReference type="ARBA" id="ARBA00022982"/>
    </source>
</evidence>
<keyword evidence="6" id="KW-0249">Electron transport</keyword>
<keyword evidence="18" id="KW-1185">Reference proteome</keyword>
<reference evidence="14 16" key="2">
    <citation type="submission" date="2015-05" db="EMBL/GenBank/DDBJ databases">
        <title>Distinctive expansion of gene families associated with plant cell wall degradation and secondary metabolism in the genomes of grapevine trunk pathogens.</title>
        <authorList>
            <person name="Lawrence D.P."/>
            <person name="Travadon R."/>
            <person name="Rolshausen P.E."/>
            <person name="Baumgartner K."/>
        </authorList>
    </citation>
    <scope>NUCLEOTIDE SEQUENCE [LARGE SCALE GENOMIC DNA]</scope>
    <source>
        <strain evidence="14">DS831</strain>
    </source>
</reference>
<evidence type="ECO:0000256" key="9">
    <source>
        <dbReference type="ARBA" id="ARBA00044155"/>
    </source>
</evidence>
<comment type="caution">
    <text evidence="14">The sequence shown here is derived from an EMBL/GenBank/DDBJ whole genome shotgun (WGS) entry which is preliminary data.</text>
</comment>
<dbReference type="Proteomes" id="UP000190776">
    <property type="component" value="Unassembled WGS sequence"/>
</dbReference>
<proteinExistence type="inferred from homology"/>
<dbReference type="RefSeq" id="XP_066629195.1">
    <property type="nucleotide sequence ID" value="XM_066779966.1"/>
</dbReference>
<comment type="subcellular location">
    <subcellularLocation>
        <location evidence="1">Mitochondrion inner membrane</location>
        <topology evidence="1">Peripheral membrane protein</topology>
        <orientation evidence="1">Intermembrane side</orientation>
    </subcellularLocation>
</comment>
<dbReference type="Pfam" id="PF02320">
    <property type="entry name" value="UCR_hinge"/>
    <property type="match status" value="1"/>
</dbReference>
<feature type="compositionally biased region" description="Low complexity" evidence="11">
    <location>
        <begin position="58"/>
        <end position="69"/>
    </location>
</feature>
<dbReference type="FunFam" id="1.10.287.20:FF:000003">
    <property type="entry name" value="Cytochrome b-c1 complex subunit 6"/>
    <property type="match status" value="1"/>
</dbReference>
<dbReference type="PANTHER" id="PTHR15336:SF0">
    <property type="entry name" value="CYTOCHROME B-C1 COMPLEX SUBUNIT 6, MITOCHONDRIAL"/>
    <property type="match status" value="1"/>
</dbReference>
<comment type="similarity">
    <text evidence="2">Belongs to the UQCRH/QCR6 family.</text>
</comment>
<feature type="compositionally biased region" description="Basic and acidic residues" evidence="11">
    <location>
        <begin position="24"/>
        <end position="34"/>
    </location>
</feature>
<evidence type="ECO:0000256" key="4">
    <source>
        <dbReference type="ARBA" id="ARBA00022660"/>
    </source>
</evidence>
<dbReference type="GO" id="GO:0005743">
    <property type="term" value="C:mitochondrial inner membrane"/>
    <property type="evidence" value="ECO:0007669"/>
    <property type="project" value="UniProtKB-SubCell"/>
</dbReference>
<evidence type="ECO:0000313" key="16">
    <source>
        <dbReference type="Proteomes" id="UP000034182"/>
    </source>
</evidence>
<dbReference type="InterPro" id="IPR036811">
    <property type="entry name" value="Ubol_cytC_Rdtase_hinge_dom_sf"/>
</dbReference>
<sequence>MGITDFFSDLYSSVVIQDAVAEAPKADTGDEHQSGKNQGTYVSGSAQQRGARVGGGASAVATPATAGASRESPQEAEVNKADEKKGEDNKTEEEPAEEPEEEQEEEEEEEEEEEPEDVKEKIEAECAESKECHPAKHHYDECVERVTKQIDDNGKADEDCVEEFFHLAHCATACAAPKLWAQLK</sequence>
<dbReference type="EMBL" id="MSZU01000080">
    <property type="protein sequence ID" value="OMP86206.1"/>
    <property type="molecule type" value="Genomic_DNA"/>
</dbReference>
<evidence type="ECO:0000256" key="10">
    <source>
        <dbReference type="ARBA" id="ARBA00044246"/>
    </source>
</evidence>
<dbReference type="InterPro" id="IPR023184">
    <property type="entry name" value="Ubol_cytC_Rdtase_hinge_dom"/>
</dbReference>
<keyword evidence="5" id="KW-0999">Mitochondrion inner membrane</keyword>
<evidence type="ECO:0000313" key="15">
    <source>
        <dbReference type="EMBL" id="OMP86206.1"/>
    </source>
</evidence>
<dbReference type="EMBL" id="LAQI01000009">
    <property type="protein sequence ID" value="KKY28517.1"/>
    <property type="molecule type" value="Genomic_DNA"/>
</dbReference>
<evidence type="ECO:0000313" key="13">
    <source>
        <dbReference type="EMBL" id="KAL0256166.1"/>
    </source>
</evidence>
<evidence type="ECO:0000256" key="7">
    <source>
        <dbReference type="ARBA" id="ARBA00023128"/>
    </source>
</evidence>
<dbReference type="GeneID" id="92012643"/>
<dbReference type="InterPro" id="IPR003422">
    <property type="entry name" value="Cyt_b-c1_6"/>
</dbReference>
<dbReference type="EMBL" id="JAJVCZ030000009">
    <property type="protein sequence ID" value="KAL0256166.1"/>
    <property type="molecule type" value="Genomic_DNA"/>
</dbReference>
<accession>A0A0G2F126</accession>
<organism evidence="14 16">
    <name type="scientific">Diplodia seriata</name>
    <dbReference type="NCBI Taxonomy" id="420778"/>
    <lineage>
        <taxon>Eukaryota</taxon>
        <taxon>Fungi</taxon>
        <taxon>Dikarya</taxon>
        <taxon>Ascomycota</taxon>
        <taxon>Pezizomycotina</taxon>
        <taxon>Dothideomycetes</taxon>
        <taxon>Dothideomycetes incertae sedis</taxon>
        <taxon>Botryosphaeriales</taxon>
        <taxon>Botryosphaeriaceae</taxon>
        <taxon>Diplodia</taxon>
    </lineage>
</organism>
<keyword evidence="4" id="KW-0679">Respiratory chain</keyword>
<keyword evidence="8" id="KW-0472">Membrane</keyword>